<organism evidence="1">
    <name type="scientific">marine metagenome</name>
    <dbReference type="NCBI Taxonomy" id="408172"/>
    <lineage>
        <taxon>unclassified sequences</taxon>
        <taxon>metagenomes</taxon>
        <taxon>ecological metagenomes</taxon>
    </lineage>
</organism>
<evidence type="ECO:0000313" key="1">
    <source>
        <dbReference type="EMBL" id="SVA40582.1"/>
    </source>
</evidence>
<sequence>MIGMPFLLVLTFMSCEDWVTEVDPLSSQVENGSLDSEQYLDFLLKGVLGNMGRSEEFSGLSHIIWRVAGFSDEFVHGEVDFAPDHSNFVQDIPMDLNFVANDWENYHQIRFHADDLLDRASNMTISNEGLAGR</sequence>
<reference evidence="1" key="1">
    <citation type="submission" date="2018-05" db="EMBL/GenBank/DDBJ databases">
        <authorList>
            <person name="Lanie J.A."/>
            <person name="Ng W.-L."/>
            <person name="Kazmierczak K.M."/>
            <person name="Andrzejewski T.M."/>
            <person name="Davidsen T.M."/>
            <person name="Wayne K.J."/>
            <person name="Tettelin H."/>
            <person name="Glass J.I."/>
            <person name="Rusch D."/>
            <person name="Podicherti R."/>
            <person name="Tsui H.-C.T."/>
            <person name="Winkler M.E."/>
        </authorList>
    </citation>
    <scope>NUCLEOTIDE SEQUENCE</scope>
</reference>
<dbReference type="EMBL" id="UINC01009033">
    <property type="protein sequence ID" value="SVA40582.1"/>
    <property type="molecule type" value="Genomic_DNA"/>
</dbReference>
<dbReference type="AlphaFoldDB" id="A0A381VJW0"/>
<proteinExistence type="predicted"/>
<protein>
    <submittedName>
        <fullName evidence="1">Uncharacterized protein</fullName>
    </submittedName>
</protein>
<name>A0A381VJW0_9ZZZZ</name>
<gene>
    <name evidence="1" type="ORF">METZ01_LOCUS93436</name>
</gene>
<accession>A0A381VJW0</accession>
<feature type="non-terminal residue" evidence="1">
    <location>
        <position position="133"/>
    </location>
</feature>